<feature type="compositionally biased region" description="Low complexity" evidence="1">
    <location>
        <begin position="440"/>
        <end position="454"/>
    </location>
</feature>
<evidence type="ECO:0000256" key="1">
    <source>
        <dbReference type="SAM" id="MobiDB-lite"/>
    </source>
</evidence>
<feature type="compositionally biased region" description="Polar residues" evidence="1">
    <location>
        <begin position="380"/>
        <end position="394"/>
    </location>
</feature>
<sequence>PSATTLLPCGCCSLAVSPTARCGTSPDRPWLGWPFEPSSTSSTGDRVTALKALVEARDDLPGFFSAVGVAQSDSSYPGASPRVSGKRQRQRQRVGVPLCAHAAPQQGVRAGQPARPRRRSQRPVRVAAARQTPGQSCPSLPDPARSRASPCRPARPEFESVAPSSASSKLPTVSAQKAVPAENPPQPRAAGATAADANCSDEDGDAAATTPRQRSGATPSASEPPEPPSDADFHETSIVAEAAAVAAGGGRNGGSRRQRRYGTRARRRSRLRPAPAPSARTNLAKNPTGLRKPQTVTPVTPKSTKRRRQLCGVPATVGFSPSPAARTPKLSTAVNSNSATMLKSPPRASVQACAKLRKRRPSTAASAAATKFNDRRASSRRQSALPTPNCNSAPTKLKSPPQAVGSQAVKRRSRRRLPVPRHRWPDLAWASSSRSGAAGVAKKLSKAAPSAPGRARPPPSAVSAGRRGSIANSSKASSGCSSPAGGSQHHLTQQHHGGVLQHRRPTIVELASARAQLDSVQQTACDLQVLLADKEVSLDAAMAEQRRLLLAFDALAVVCGRAGRAGRLFGSSAAPGGGAAQRRRAEAAEASEAEARSRFAEHTGGAGPLPAG</sequence>
<feature type="region of interest" description="Disordered" evidence="1">
    <location>
        <begin position="440"/>
        <end position="501"/>
    </location>
</feature>
<feature type="compositionally biased region" description="Polar residues" evidence="1">
    <location>
        <begin position="162"/>
        <end position="175"/>
    </location>
</feature>
<accession>A0A1I8JQF9</accession>
<feature type="compositionally biased region" description="Low complexity" evidence="1">
    <location>
        <begin position="461"/>
        <end position="487"/>
    </location>
</feature>
<feature type="compositionally biased region" description="Basic residues" evidence="1">
    <location>
        <begin position="254"/>
        <end position="271"/>
    </location>
</feature>
<feature type="region of interest" description="Disordered" evidence="1">
    <location>
        <begin position="570"/>
        <end position="612"/>
    </location>
</feature>
<organism evidence="2 3">
    <name type="scientific">Macrostomum lignano</name>
    <dbReference type="NCBI Taxonomy" id="282301"/>
    <lineage>
        <taxon>Eukaryota</taxon>
        <taxon>Metazoa</taxon>
        <taxon>Spiralia</taxon>
        <taxon>Lophotrochozoa</taxon>
        <taxon>Platyhelminthes</taxon>
        <taxon>Rhabditophora</taxon>
        <taxon>Macrostomorpha</taxon>
        <taxon>Macrostomida</taxon>
        <taxon>Macrostomidae</taxon>
        <taxon>Macrostomum</taxon>
    </lineage>
</organism>
<reference evidence="3" key="1">
    <citation type="submission" date="2016-11" db="UniProtKB">
        <authorList>
            <consortium name="WormBaseParasite"/>
        </authorList>
    </citation>
    <scope>IDENTIFICATION</scope>
</reference>
<evidence type="ECO:0000313" key="3">
    <source>
        <dbReference type="WBParaSite" id="snap_masked-unitig_36054-processed-gene-0.0-mRNA-1"/>
    </source>
</evidence>
<feature type="compositionally biased region" description="Basic and acidic residues" evidence="1">
    <location>
        <begin position="583"/>
        <end position="601"/>
    </location>
</feature>
<feature type="compositionally biased region" description="Basic residues" evidence="1">
    <location>
        <begin position="409"/>
        <end position="421"/>
    </location>
</feature>
<protein>
    <submittedName>
        <fullName evidence="3">PHD-type domain-containing protein</fullName>
    </submittedName>
</protein>
<dbReference type="WBParaSite" id="snap_masked-unitig_36054-processed-gene-0.0-mRNA-1">
    <property type="protein sequence ID" value="snap_masked-unitig_36054-processed-gene-0.0-mRNA-1"/>
    <property type="gene ID" value="snap_masked-unitig_36054-processed-gene-0.0"/>
</dbReference>
<evidence type="ECO:0000313" key="2">
    <source>
        <dbReference type="Proteomes" id="UP000095280"/>
    </source>
</evidence>
<dbReference type="Proteomes" id="UP000095280">
    <property type="component" value="Unplaced"/>
</dbReference>
<proteinExistence type="predicted"/>
<name>A0A1I8JQF9_9PLAT</name>
<keyword evidence="2" id="KW-1185">Reference proteome</keyword>
<feature type="region of interest" description="Disordered" evidence="1">
    <location>
        <begin position="357"/>
        <end position="421"/>
    </location>
</feature>
<feature type="region of interest" description="Disordered" evidence="1">
    <location>
        <begin position="71"/>
        <end position="308"/>
    </location>
</feature>
<dbReference type="AlphaFoldDB" id="A0A1I8JQF9"/>